<evidence type="ECO:0000313" key="3">
    <source>
        <dbReference type="Proteomes" id="UP000237684"/>
    </source>
</evidence>
<dbReference type="RefSeq" id="WP_123580403.1">
    <property type="nucleotide sequence ID" value="NZ_NIGF01000004.1"/>
</dbReference>
<organism evidence="2 3">
    <name type="scientific">Abditibacterium utsteinense</name>
    <dbReference type="NCBI Taxonomy" id="1960156"/>
    <lineage>
        <taxon>Bacteria</taxon>
        <taxon>Pseudomonadati</taxon>
        <taxon>Abditibacteriota</taxon>
        <taxon>Abditibacteriia</taxon>
        <taxon>Abditibacteriales</taxon>
        <taxon>Abditibacteriaceae</taxon>
        <taxon>Abditibacterium</taxon>
    </lineage>
</organism>
<dbReference type="InterPro" id="IPR025474">
    <property type="entry name" value="DUF4325"/>
</dbReference>
<accession>A0A2S8SUT2</accession>
<comment type="caution">
    <text evidence="2">The sequence shown here is derived from an EMBL/GenBank/DDBJ whole genome shotgun (WGS) entry which is preliminary data.</text>
</comment>
<dbReference type="Pfam" id="PF14213">
    <property type="entry name" value="DUF4325"/>
    <property type="match status" value="1"/>
</dbReference>
<dbReference type="InParanoid" id="A0A2S8SUT2"/>
<dbReference type="AlphaFoldDB" id="A0A2S8SUT2"/>
<sequence length="210" mass="23063">MKTQSLGEFGPYLAMRPLGRQVQDALDAQLRALPSGGVLALDFDGVEMMDYSFADEALGTIYSRMSGKEYPDRYMVLLVKDDAVSQSLLENVEVALMQRDAAAIAVPAEELESLIKALEAEREAAKNAPKSSEAVAWRVIGKLPEHLIETLGAVMNQGQSTVRDIVDILHLDSVTACNNRIARLHQLRLVRRKAAIVPEGGRLYCYSGVF</sequence>
<protein>
    <recommendedName>
        <fullName evidence="1">DUF4325 domain-containing protein</fullName>
    </recommendedName>
</protein>
<dbReference type="EMBL" id="NIGF01000004">
    <property type="protein sequence ID" value="PQV64551.1"/>
    <property type="molecule type" value="Genomic_DNA"/>
</dbReference>
<evidence type="ECO:0000259" key="1">
    <source>
        <dbReference type="Pfam" id="PF14213"/>
    </source>
</evidence>
<feature type="domain" description="DUF4325" evidence="1">
    <location>
        <begin position="39"/>
        <end position="64"/>
    </location>
</feature>
<proteinExistence type="predicted"/>
<dbReference type="Proteomes" id="UP000237684">
    <property type="component" value="Unassembled WGS sequence"/>
</dbReference>
<name>A0A2S8SUT2_9BACT</name>
<gene>
    <name evidence="2" type="ORF">B1R32_10444</name>
</gene>
<keyword evidence="3" id="KW-1185">Reference proteome</keyword>
<reference evidence="2 3" key="1">
    <citation type="journal article" date="2018" name="Syst. Appl. Microbiol.">
        <title>Abditibacterium utsteinense sp. nov., the first cultivated member of candidate phylum FBP, isolated from ice-free Antarctic soil samples.</title>
        <authorList>
            <person name="Tahon G."/>
            <person name="Tytgat B."/>
            <person name="Lebbe L."/>
            <person name="Carlier A."/>
            <person name="Willems A."/>
        </authorList>
    </citation>
    <scope>NUCLEOTIDE SEQUENCE [LARGE SCALE GENOMIC DNA]</scope>
    <source>
        <strain evidence="2 3">LMG 29911</strain>
    </source>
</reference>
<evidence type="ECO:0000313" key="2">
    <source>
        <dbReference type="EMBL" id="PQV64551.1"/>
    </source>
</evidence>
<dbReference type="OrthoDB" id="5242809at2"/>